<dbReference type="Pfam" id="PF23087">
    <property type="entry name" value="MRH_ELAPOR1_9th"/>
    <property type="match status" value="1"/>
</dbReference>
<keyword evidence="4" id="KW-1133">Transmembrane helix</keyword>
<evidence type="ECO:0000256" key="4">
    <source>
        <dbReference type="SAM" id="Phobius"/>
    </source>
</evidence>
<name>A0A914DDP1_9BILA</name>
<feature type="compositionally biased region" description="Acidic residues" evidence="3">
    <location>
        <begin position="413"/>
        <end position="429"/>
    </location>
</feature>
<evidence type="ECO:0000313" key="7">
    <source>
        <dbReference type="WBParaSite" id="ACRNAN_scaffold2336.g28590.t1"/>
    </source>
</evidence>
<evidence type="ECO:0000313" key="6">
    <source>
        <dbReference type="Proteomes" id="UP000887540"/>
    </source>
</evidence>
<dbReference type="GO" id="GO:0016020">
    <property type="term" value="C:membrane"/>
    <property type="evidence" value="ECO:0007669"/>
    <property type="project" value="TreeGrafter"/>
</dbReference>
<dbReference type="Proteomes" id="UP000887540">
    <property type="component" value="Unplaced"/>
</dbReference>
<reference evidence="7" key="1">
    <citation type="submission" date="2022-11" db="UniProtKB">
        <authorList>
            <consortium name="WormBaseParasite"/>
        </authorList>
    </citation>
    <scope>IDENTIFICATION</scope>
</reference>
<dbReference type="InterPro" id="IPR056607">
    <property type="entry name" value="Elapor1/2_MRH"/>
</dbReference>
<evidence type="ECO:0000256" key="3">
    <source>
        <dbReference type="SAM" id="MobiDB-lite"/>
    </source>
</evidence>
<dbReference type="PROSITE" id="PS51914">
    <property type="entry name" value="MRH"/>
    <property type="match status" value="1"/>
</dbReference>
<keyword evidence="4" id="KW-0472">Membrane</keyword>
<evidence type="ECO:0000259" key="5">
    <source>
        <dbReference type="PROSITE" id="PS51914"/>
    </source>
</evidence>
<keyword evidence="6" id="KW-1185">Reference proteome</keyword>
<keyword evidence="2" id="KW-1015">Disulfide bond</keyword>
<feature type="domain" description="MRH" evidence="5">
    <location>
        <begin position="104"/>
        <end position="321"/>
    </location>
</feature>
<dbReference type="SUPFAM" id="SSF57184">
    <property type="entry name" value="Growth factor receptor domain"/>
    <property type="match status" value="1"/>
</dbReference>
<proteinExistence type="predicted"/>
<dbReference type="PANTHER" id="PTHR22727">
    <property type="entry name" value="PROTEIN CBG13728"/>
    <property type="match status" value="1"/>
</dbReference>
<protein>
    <submittedName>
        <fullName evidence="7">MRH domain-containing protein</fullName>
    </submittedName>
</protein>
<dbReference type="InterPro" id="IPR009030">
    <property type="entry name" value="Growth_fac_rcpt_cys_sf"/>
</dbReference>
<evidence type="ECO:0000256" key="1">
    <source>
        <dbReference type="ARBA" id="ARBA00022729"/>
    </source>
</evidence>
<keyword evidence="1" id="KW-0732">Signal</keyword>
<dbReference type="PANTHER" id="PTHR22727:SF15">
    <property type="entry name" value="MRH DOMAIN-CONTAINING PROTEIN"/>
    <property type="match status" value="1"/>
</dbReference>
<accession>A0A914DDP1</accession>
<organism evidence="6 7">
    <name type="scientific">Acrobeloides nanus</name>
    <dbReference type="NCBI Taxonomy" id="290746"/>
    <lineage>
        <taxon>Eukaryota</taxon>
        <taxon>Metazoa</taxon>
        <taxon>Ecdysozoa</taxon>
        <taxon>Nematoda</taxon>
        <taxon>Chromadorea</taxon>
        <taxon>Rhabditida</taxon>
        <taxon>Tylenchina</taxon>
        <taxon>Cephalobomorpha</taxon>
        <taxon>Cephaloboidea</taxon>
        <taxon>Cephalobidae</taxon>
        <taxon>Acrobeloides</taxon>
    </lineage>
</organism>
<feature type="region of interest" description="Disordered" evidence="3">
    <location>
        <begin position="413"/>
        <end position="432"/>
    </location>
</feature>
<sequence>MRSGAANGQDVLTDKAIIYSLNVTNIGSEAEKKSYGGADSCRPCPSFNGNTGTCEACPPGNFIDIKSFGCVLCPPGTALNMSSSRIGPESCVPCGPNLDSEDRTQCGFTGNLTLPSNEGANKTVKFDLSPLKNHIIVADGIKVFSREGSSYYHSYNISLFGKSLECKENNMPSVMGFEGTPYVNPVDSQSTFCRSTAVPLKNSQNESAHEKLVFVSSFSIAKKLAAVTQNRSFKNFFLNDKVLEYDSTSIENQPIDIHFFFEPVPSKFRSCPNGTIGVLTARCEPTATKTPQIRLPRTCPDGTCDGCLYHVIVETSHACPICDKNDFEQIRGECKDGRQKIHWIPSKHCVISGAQTREVSEFCTNLNDGTKLLLIIATIVIALLIVAVFAFYQKNKNLEYRYSRLVEGKEPEEMETCGLESDDDDDEEESGTRVIFGKKKSNYVAKMSTHAKNGKSFKNSGYTADAERAEFLSDSTD</sequence>
<dbReference type="WBParaSite" id="ACRNAN_scaffold2336.g28590.t1">
    <property type="protein sequence ID" value="ACRNAN_scaffold2336.g28590.t1"/>
    <property type="gene ID" value="ACRNAN_scaffold2336.g28590"/>
</dbReference>
<evidence type="ECO:0000256" key="2">
    <source>
        <dbReference type="ARBA" id="ARBA00023157"/>
    </source>
</evidence>
<dbReference type="AlphaFoldDB" id="A0A914DDP1"/>
<dbReference type="InterPro" id="IPR044865">
    <property type="entry name" value="MRH_dom"/>
</dbReference>
<dbReference type="InterPro" id="IPR039181">
    <property type="entry name" value="Elapor1/2"/>
</dbReference>
<keyword evidence="4" id="KW-0812">Transmembrane</keyword>
<feature type="transmembrane region" description="Helical" evidence="4">
    <location>
        <begin position="372"/>
        <end position="392"/>
    </location>
</feature>